<evidence type="ECO:0000256" key="1">
    <source>
        <dbReference type="SAM" id="Phobius"/>
    </source>
</evidence>
<dbReference type="EMBL" id="CU367853">
    <property type="protein sequence ID" value="CAO79512.1"/>
    <property type="molecule type" value="Genomic_DNA"/>
</dbReference>
<reference evidence="2" key="1">
    <citation type="submission" date="2007-07" db="EMBL/GenBank/DDBJ databases">
        <authorList>
            <person name="Genoscope"/>
        </authorList>
    </citation>
    <scope>NUCLEOTIDE SEQUENCE</scope>
</reference>
<organism evidence="2">
    <name type="scientific">uncultured candidate division WWE3 bacterium EJ0ADIGA11YD11</name>
    <dbReference type="NCBI Taxonomy" id="500145"/>
    <lineage>
        <taxon>Bacteria</taxon>
        <taxon>Katanobacteria</taxon>
        <taxon>environmental samples</taxon>
    </lineage>
</organism>
<keyword evidence="1" id="KW-1133">Transmembrane helix</keyword>
<keyword evidence="1" id="KW-0472">Membrane</keyword>
<name>B0KVC7_UNCKA</name>
<proteinExistence type="predicted"/>
<evidence type="ECO:0000313" key="2">
    <source>
        <dbReference type="EMBL" id="CAO79512.1"/>
    </source>
</evidence>
<reference evidence="2" key="2">
    <citation type="journal article" date="2008" name="Environ. Microbiol.">
        <title>Discovery and characterization of a new bacterial candidate division by an anaerobic sludge digester metagenomic approach.</title>
        <authorList>
            <person name="Guermazi S."/>
            <person name="Daegelen P."/>
            <person name="Dauga C."/>
            <person name="Riviere D."/>
            <person name="Boucher T."/>
            <person name="Godon J.J."/>
            <person name="Gyapay G."/>
            <person name="Sghir A."/>
            <person name="Pelletier E."/>
            <person name="Weissenbach J."/>
            <person name="Le Paslier D."/>
        </authorList>
    </citation>
    <scope>NUCLEOTIDE SEQUENCE</scope>
</reference>
<gene>
    <name evidence="2" type="ORF">WWE3-TFM_22</name>
</gene>
<keyword evidence="1" id="KW-0812">Transmembrane</keyword>
<protein>
    <submittedName>
        <fullName evidence="2">Uncharacterized protein</fullName>
    </submittedName>
</protein>
<dbReference type="AlphaFoldDB" id="B0KVC7"/>
<feature type="transmembrane region" description="Helical" evidence="1">
    <location>
        <begin position="7"/>
        <end position="26"/>
    </location>
</feature>
<accession>B0KVC7</accession>
<sequence>MRKKISFPLIAIILLFLVIPVAFWFFSTKRVSDDVKGVETDFSGLVVKVVSKNGSWDMFKYLCENRDQCVESLNSGKFLDKTSGGGGENDQFVTIKYSPDWKSYEFIKIYVEPGWGSTDRVFKVSLSDDISGSFIGKFSYDERNYETVIIPVSVFNSGFFGNAVTFYDTK</sequence>